<dbReference type="PANTHER" id="PTHR13914">
    <property type="entry name" value="PROLINE OXIDASE"/>
    <property type="match status" value="1"/>
</dbReference>
<evidence type="ECO:0000256" key="6">
    <source>
        <dbReference type="RuleBase" id="RU364054"/>
    </source>
</evidence>
<dbReference type="GO" id="GO:0005739">
    <property type="term" value="C:mitochondrion"/>
    <property type="evidence" value="ECO:0007669"/>
    <property type="project" value="TreeGrafter"/>
</dbReference>
<gene>
    <name evidence="8" type="primary">POX</name>
    <name evidence="8" type="ORF">Naga_100141g8</name>
</gene>
<feature type="domain" description="EF-hand" evidence="7">
    <location>
        <begin position="248"/>
        <end position="283"/>
    </location>
</feature>
<dbReference type="PROSITE" id="PS50222">
    <property type="entry name" value="EF_HAND_2"/>
    <property type="match status" value="1"/>
</dbReference>
<dbReference type="InterPro" id="IPR002048">
    <property type="entry name" value="EF_hand_dom"/>
</dbReference>
<keyword evidence="5 6" id="KW-0642">Proline metabolism</keyword>
<evidence type="ECO:0000313" key="8">
    <source>
        <dbReference type="EMBL" id="EWM26527.1"/>
    </source>
</evidence>
<dbReference type="EC" id="1.5.5.2" evidence="2 6"/>
<dbReference type="PANTHER" id="PTHR13914:SF0">
    <property type="entry name" value="PROLINE DEHYDROGENASE 1, MITOCHONDRIAL"/>
    <property type="match status" value="1"/>
</dbReference>
<dbReference type="GO" id="GO:0071949">
    <property type="term" value="F:FAD binding"/>
    <property type="evidence" value="ECO:0007669"/>
    <property type="project" value="TreeGrafter"/>
</dbReference>
<dbReference type="Proteomes" id="UP000019335">
    <property type="component" value="Chromosome 8"/>
</dbReference>
<keyword evidence="6" id="KW-0285">Flavoprotein</keyword>
<proteinExistence type="inferred from homology"/>
<dbReference type="SUPFAM" id="SSF47473">
    <property type="entry name" value="EF-hand"/>
    <property type="match status" value="1"/>
</dbReference>
<sequence length="599" mass="67143">MPLRSLSSLLTRGRAPTANLTRHTLLVPACVAPRFPWCHPLLLHLARAATTTTIPSVSHPPQDAVVPQEPRRSHKIDFGNTKVAYASVSTGELVRAYLVFKACSFRPLVTHADKLLQISYRLLGQAITESIVRNTFFAHFCAGETSQTIRPRIEELRKGGVAGILDYAAEADITQMMTSPLTKPKTHAYKEGEIACRVYSYESERQCDAHVETFLDCIHAVKDVTPEGFAAIKITALGNPHLLERMSVCIEETDRLFKKMDREGKGWITRKEFLDGYDRFFRSTPAPPSETSPVPTGIWAVKPEEMATQLLNRLDPDNTDRIDVIDWRMAVNISDMPALTHQCRETGPLKNAALSEQEMELMRAMQLRLEMLAGRAATLGVRLMIDAEQSYFQPAIDFLILDVMQRHNRDAFVVYTTMQCYLRDATERLEMEIERARRGGFLFAAKLVRGAYMVSERKRAAEKGYESPIHDTIEATHATYDGCVSTFLERMAAGEKLEVLVATHNQASIEKTLSGMDRLGLRGETSGVYFGQLLGMADHLTLSLGSAGYKAYKYVPYGLVGQVLPYLIRRAQENSDVMGGVKHEQGLIRAELWRRMLSA</sequence>
<evidence type="ECO:0000313" key="9">
    <source>
        <dbReference type="Proteomes" id="UP000019335"/>
    </source>
</evidence>
<keyword evidence="6" id="KW-0274">FAD</keyword>
<protein>
    <recommendedName>
        <fullName evidence="2 6">Proline dehydrogenase</fullName>
        <ecNumber evidence="2 6">1.5.5.2</ecNumber>
    </recommendedName>
</protein>
<dbReference type="GO" id="GO:0005509">
    <property type="term" value="F:calcium ion binding"/>
    <property type="evidence" value="ECO:0007669"/>
    <property type="project" value="InterPro"/>
</dbReference>
<dbReference type="OrthoDB" id="5464at2759"/>
<organism evidence="8 9">
    <name type="scientific">Nannochloropsis gaditana</name>
    <dbReference type="NCBI Taxonomy" id="72520"/>
    <lineage>
        <taxon>Eukaryota</taxon>
        <taxon>Sar</taxon>
        <taxon>Stramenopiles</taxon>
        <taxon>Ochrophyta</taxon>
        <taxon>Eustigmatophyceae</taxon>
        <taxon>Eustigmatales</taxon>
        <taxon>Monodopsidaceae</taxon>
        <taxon>Nannochloropsis</taxon>
    </lineage>
</organism>
<dbReference type="InterPro" id="IPR011992">
    <property type="entry name" value="EF-hand-dom_pair"/>
</dbReference>
<comment type="function">
    <text evidence="6">Converts proline to delta-1-pyrroline-5-carboxylate.</text>
</comment>
<evidence type="ECO:0000259" key="7">
    <source>
        <dbReference type="PROSITE" id="PS50222"/>
    </source>
</evidence>
<dbReference type="InterPro" id="IPR015659">
    <property type="entry name" value="Proline_oxidase"/>
</dbReference>
<dbReference type="InterPro" id="IPR018247">
    <property type="entry name" value="EF_Hand_1_Ca_BS"/>
</dbReference>
<keyword evidence="3" id="KW-0106">Calcium</keyword>
<dbReference type="GO" id="GO:0010133">
    <property type="term" value="P:L-proline catabolic process to L-glutamate"/>
    <property type="evidence" value="ECO:0007669"/>
    <property type="project" value="TreeGrafter"/>
</dbReference>
<evidence type="ECO:0000256" key="3">
    <source>
        <dbReference type="ARBA" id="ARBA00022837"/>
    </source>
</evidence>
<comment type="catalytic activity">
    <reaction evidence="6">
        <text>L-proline + a quinone = (S)-1-pyrroline-5-carboxylate + a quinol + H(+)</text>
        <dbReference type="Rhea" id="RHEA:23784"/>
        <dbReference type="ChEBI" id="CHEBI:15378"/>
        <dbReference type="ChEBI" id="CHEBI:17388"/>
        <dbReference type="ChEBI" id="CHEBI:24646"/>
        <dbReference type="ChEBI" id="CHEBI:60039"/>
        <dbReference type="ChEBI" id="CHEBI:132124"/>
        <dbReference type="EC" id="1.5.5.2"/>
    </reaction>
</comment>
<dbReference type="EMBL" id="AZIL01000619">
    <property type="protein sequence ID" value="EWM26527.1"/>
    <property type="molecule type" value="Genomic_DNA"/>
</dbReference>
<evidence type="ECO:0000256" key="4">
    <source>
        <dbReference type="ARBA" id="ARBA00023002"/>
    </source>
</evidence>
<comment type="caution">
    <text evidence="8">The sequence shown here is derived from an EMBL/GenBank/DDBJ whole genome shotgun (WGS) entry which is preliminary data.</text>
</comment>
<keyword evidence="4 6" id="KW-0560">Oxidoreductase</keyword>
<accession>W7TKB9</accession>
<dbReference type="Gene3D" id="3.20.20.220">
    <property type="match status" value="2"/>
</dbReference>
<dbReference type="InterPro" id="IPR002872">
    <property type="entry name" value="Proline_DH_dom"/>
</dbReference>
<dbReference type="PROSITE" id="PS00018">
    <property type="entry name" value="EF_HAND_1"/>
    <property type="match status" value="1"/>
</dbReference>
<comment type="cofactor">
    <cofactor evidence="6">
        <name>FAD</name>
        <dbReference type="ChEBI" id="CHEBI:57692"/>
    </cofactor>
</comment>
<keyword evidence="9" id="KW-1185">Reference proteome</keyword>
<dbReference type="GO" id="GO:0004657">
    <property type="term" value="F:proline dehydrogenase activity"/>
    <property type="evidence" value="ECO:0007669"/>
    <property type="project" value="UniProtKB-EC"/>
</dbReference>
<evidence type="ECO:0000256" key="5">
    <source>
        <dbReference type="ARBA" id="ARBA00023062"/>
    </source>
</evidence>
<evidence type="ECO:0000256" key="2">
    <source>
        <dbReference type="ARBA" id="ARBA00012695"/>
    </source>
</evidence>
<dbReference type="Pfam" id="PF01619">
    <property type="entry name" value="Pro_dh"/>
    <property type="match status" value="1"/>
</dbReference>
<name>W7TKB9_9STRA</name>
<dbReference type="SUPFAM" id="SSF51730">
    <property type="entry name" value="FAD-linked oxidoreductase"/>
    <property type="match status" value="1"/>
</dbReference>
<dbReference type="AlphaFoldDB" id="W7TKB9"/>
<evidence type="ECO:0000256" key="1">
    <source>
        <dbReference type="ARBA" id="ARBA00005869"/>
    </source>
</evidence>
<reference evidence="8 9" key="1">
    <citation type="journal article" date="2014" name="Mol. Plant">
        <title>Chromosome Scale Genome Assembly and Transcriptome Profiling of Nannochloropsis gaditana in Nitrogen Depletion.</title>
        <authorList>
            <person name="Corteggiani Carpinelli E."/>
            <person name="Telatin A."/>
            <person name="Vitulo N."/>
            <person name="Forcato C."/>
            <person name="D'Angelo M."/>
            <person name="Schiavon R."/>
            <person name="Vezzi A."/>
            <person name="Giacometti G.M."/>
            <person name="Morosinotto T."/>
            <person name="Valle G."/>
        </authorList>
    </citation>
    <scope>NUCLEOTIDE SEQUENCE [LARGE SCALE GENOMIC DNA]</scope>
    <source>
        <strain evidence="8 9">B-31</strain>
    </source>
</reference>
<comment type="similarity">
    <text evidence="1 6">Belongs to the proline oxidase family.</text>
</comment>
<dbReference type="InterPro" id="IPR029041">
    <property type="entry name" value="FAD-linked_oxidoreductase-like"/>
</dbReference>